<dbReference type="Gene3D" id="3.40.630.30">
    <property type="match status" value="1"/>
</dbReference>
<dbReference type="GO" id="GO:0016747">
    <property type="term" value="F:acyltransferase activity, transferring groups other than amino-acyl groups"/>
    <property type="evidence" value="ECO:0007669"/>
    <property type="project" value="InterPro"/>
</dbReference>
<dbReference type="OrthoDB" id="10039976at2759"/>
<protein>
    <submittedName>
        <fullName evidence="2">Gcn5-related n-acetyltransferase</fullName>
    </submittedName>
</protein>
<gene>
    <name evidence="2" type="ORF">CMQ_5601</name>
</gene>
<dbReference type="InterPro" id="IPR053144">
    <property type="entry name" value="Acetyltransferase_Butenolide"/>
</dbReference>
<dbReference type="InterPro" id="IPR000182">
    <property type="entry name" value="GNAT_dom"/>
</dbReference>
<dbReference type="AlphaFoldDB" id="F0XT51"/>
<dbReference type="GeneID" id="25978942"/>
<evidence type="ECO:0000259" key="1">
    <source>
        <dbReference type="PROSITE" id="PS51186"/>
    </source>
</evidence>
<dbReference type="PROSITE" id="PS51186">
    <property type="entry name" value="GNAT"/>
    <property type="match status" value="1"/>
</dbReference>
<dbReference type="RefSeq" id="XP_014168663.1">
    <property type="nucleotide sequence ID" value="XM_014313188.1"/>
</dbReference>
<dbReference type="CDD" id="cd04301">
    <property type="entry name" value="NAT_SF"/>
    <property type="match status" value="1"/>
</dbReference>
<organism evidence="3">
    <name type="scientific">Grosmannia clavigera (strain kw1407 / UAMH 11150)</name>
    <name type="common">Blue stain fungus</name>
    <name type="synonym">Graphiocladiella clavigera</name>
    <dbReference type="NCBI Taxonomy" id="655863"/>
    <lineage>
        <taxon>Eukaryota</taxon>
        <taxon>Fungi</taxon>
        <taxon>Dikarya</taxon>
        <taxon>Ascomycota</taxon>
        <taxon>Pezizomycotina</taxon>
        <taxon>Sordariomycetes</taxon>
        <taxon>Sordariomycetidae</taxon>
        <taxon>Ophiostomatales</taxon>
        <taxon>Ophiostomataceae</taxon>
        <taxon>Leptographium</taxon>
    </lineage>
</organism>
<dbReference type="Proteomes" id="UP000007796">
    <property type="component" value="Unassembled WGS sequence"/>
</dbReference>
<dbReference type="SUPFAM" id="SSF55729">
    <property type="entry name" value="Acyl-CoA N-acyltransferases (Nat)"/>
    <property type="match status" value="1"/>
</dbReference>
<name>F0XT51_GROCL</name>
<proteinExistence type="predicted"/>
<evidence type="ECO:0000313" key="2">
    <source>
        <dbReference type="EMBL" id="EFW99180.1"/>
    </source>
</evidence>
<dbReference type="Pfam" id="PF00583">
    <property type="entry name" value="Acetyltransf_1"/>
    <property type="match status" value="1"/>
</dbReference>
<dbReference type="STRING" id="655863.F0XT51"/>
<dbReference type="PANTHER" id="PTHR43233">
    <property type="entry name" value="FAMILY N-ACETYLTRANSFERASE, PUTATIVE (AFU_ORTHOLOGUE AFUA_6G03350)-RELATED"/>
    <property type="match status" value="1"/>
</dbReference>
<dbReference type="EMBL" id="GL629997">
    <property type="protein sequence ID" value="EFW99180.1"/>
    <property type="molecule type" value="Genomic_DNA"/>
</dbReference>
<feature type="domain" description="N-acetyltransferase" evidence="1">
    <location>
        <begin position="24"/>
        <end position="185"/>
    </location>
</feature>
<sequence length="185" mass="20652">MASVKSQLRDCSWKKTGFLVSTDPNLVPVSTLVDIFASGALYWAKPLPSEAMQEILENSLVFGLYEQLAPGESAIPSSELKVIGLARCVTDYTTFSYLTDVWISPEYQGKGLGRWLIGCIRETFENLPHMRRSILFTGDWERSVPFYEKFLDMTLVETKHGEGLALMESKGKGHPAYGLEGNGYN</sequence>
<accession>F0XT51</accession>
<keyword evidence="3" id="KW-1185">Reference proteome</keyword>
<dbReference type="eggNOG" id="ENOG502SYW6">
    <property type="taxonomic scope" value="Eukaryota"/>
</dbReference>
<dbReference type="InParanoid" id="F0XT51"/>
<dbReference type="InterPro" id="IPR016181">
    <property type="entry name" value="Acyl_CoA_acyltransferase"/>
</dbReference>
<evidence type="ECO:0000313" key="3">
    <source>
        <dbReference type="Proteomes" id="UP000007796"/>
    </source>
</evidence>
<dbReference type="HOGENOM" id="CLU_086503_2_0_1"/>
<dbReference type="PANTHER" id="PTHR43233:SF1">
    <property type="entry name" value="FAMILY N-ACETYLTRANSFERASE, PUTATIVE (AFU_ORTHOLOGUE AFUA_6G03350)-RELATED"/>
    <property type="match status" value="1"/>
</dbReference>
<keyword evidence="2" id="KW-0808">Transferase</keyword>
<reference evidence="2 3" key="1">
    <citation type="journal article" date="2011" name="Proc. Natl. Acad. Sci. U.S.A.">
        <title>Genome and transcriptome analyses of the mountain pine beetle-fungal symbiont Grosmannia clavigera, a lodgepole pine pathogen.</title>
        <authorList>
            <person name="DiGuistini S."/>
            <person name="Wang Y."/>
            <person name="Liao N.Y."/>
            <person name="Taylor G."/>
            <person name="Tanguay P."/>
            <person name="Feau N."/>
            <person name="Henrissat B."/>
            <person name="Chan S.K."/>
            <person name="Hesse-Orce U."/>
            <person name="Alamouti S.M."/>
            <person name="Tsui C.K.M."/>
            <person name="Docking R.T."/>
            <person name="Levasseur A."/>
            <person name="Haridas S."/>
            <person name="Robertson G."/>
            <person name="Birol I."/>
            <person name="Holt R.A."/>
            <person name="Marra M.A."/>
            <person name="Hamelin R.C."/>
            <person name="Hirst M."/>
            <person name="Jones S.J.M."/>
            <person name="Bohlmann J."/>
            <person name="Breuil C."/>
        </authorList>
    </citation>
    <scope>NUCLEOTIDE SEQUENCE [LARGE SCALE GENOMIC DNA]</scope>
    <source>
        <strain evidence="3">kw1407 / UAMH 11150</strain>
    </source>
</reference>